<dbReference type="Gene3D" id="3.40.630.30">
    <property type="match status" value="1"/>
</dbReference>
<accession>A0A510UJS3</accession>
<evidence type="ECO:0000313" key="1">
    <source>
        <dbReference type="EMBL" id="GEK14863.1"/>
    </source>
</evidence>
<proteinExistence type="predicted"/>
<dbReference type="EMBL" id="BJTZ01000021">
    <property type="protein sequence ID" value="GEK14863.1"/>
    <property type="molecule type" value="Genomic_DNA"/>
</dbReference>
<organism evidence="1 2">
    <name type="scientific">Aliivibrio fischeri</name>
    <name type="common">Vibrio fischeri</name>
    <dbReference type="NCBI Taxonomy" id="668"/>
    <lineage>
        <taxon>Bacteria</taxon>
        <taxon>Pseudomonadati</taxon>
        <taxon>Pseudomonadota</taxon>
        <taxon>Gammaproteobacteria</taxon>
        <taxon>Vibrionales</taxon>
        <taxon>Vibrionaceae</taxon>
        <taxon>Aliivibrio</taxon>
    </lineage>
</organism>
<evidence type="ECO:0000313" key="2">
    <source>
        <dbReference type="Proteomes" id="UP000321787"/>
    </source>
</evidence>
<protein>
    <recommendedName>
        <fullName evidence="3">BioF2-like acetyltransferase domain-containing protein</fullName>
    </recommendedName>
</protein>
<comment type="caution">
    <text evidence="1">The sequence shown here is derived from an EMBL/GenBank/DDBJ whole genome shotgun (WGS) entry which is preliminary data.</text>
</comment>
<name>A0A510UJS3_ALIFS</name>
<sequence>MEVILYKSRGLSKSGEAIKFLYCGIKEGMTYIKNYIESGFINEMLEVIYEETIDIDKVNDSLLKNDCDLSIIALPKERVLTIKKEHDQLMPLRIHQIVRTELGMNEIKKRMSKREVKRYEKLKSNFSFQVRHDNKSFFDFYKNMHKPTMNTRYGSFARSVNIDDAFNNLFKKGVLFYINQNGKPVSGSVSQIDIEKNWLNARLIGVLDGKDEYLANGAQNFVYHSIIDWACNDGKIDVVDFQGCEPFLTKGTFQYKKRFATEAILPPNFFNNKRVLLRFNKESMSVRNYLISNPIITINNNDILSATYFEDISNNAKLDIPYFMPGIDNHKIVKIL</sequence>
<evidence type="ECO:0008006" key="3">
    <source>
        <dbReference type="Google" id="ProtNLM"/>
    </source>
</evidence>
<reference evidence="1 2" key="1">
    <citation type="submission" date="2019-07" db="EMBL/GenBank/DDBJ databases">
        <title>Whole genome shotgun sequence of Aliivibrio fischeri NBRC 101058.</title>
        <authorList>
            <person name="Hosoyama A."/>
            <person name="Uohara A."/>
            <person name="Ohji S."/>
            <person name="Ichikawa N."/>
        </authorList>
    </citation>
    <scope>NUCLEOTIDE SEQUENCE [LARGE SCALE GENOMIC DNA]</scope>
    <source>
        <strain evidence="1 2">NBRC 101058</strain>
    </source>
</reference>
<dbReference type="SUPFAM" id="SSF55729">
    <property type="entry name" value="Acyl-CoA N-acyltransferases (Nat)"/>
    <property type="match status" value="1"/>
</dbReference>
<dbReference type="AlphaFoldDB" id="A0A510UJS3"/>
<gene>
    <name evidence="1" type="ORF">AFI02nite_28990</name>
</gene>
<dbReference type="Proteomes" id="UP000321787">
    <property type="component" value="Unassembled WGS sequence"/>
</dbReference>
<dbReference type="RefSeq" id="WP_146865264.1">
    <property type="nucleotide sequence ID" value="NZ_BJTZ01000021.1"/>
</dbReference>
<dbReference type="InterPro" id="IPR016181">
    <property type="entry name" value="Acyl_CoA_acyltransferase"/>
</dbReference>